<dbReference type="RefSeq" id="WP_338267426.1">
    <property type="nucleotide sequence ID" value="NZ_AP027271.1"/>
</dbReference>
<reference evidence="1 2" key="1">
    <citation type="submission" date="2023-01" db="EMBL/GenBank/DDBJ databases">
        <title>Complete genome sequence of Marinomonas pontica strain 200518_36.</title>
        <authorList>
            <person name="Ueki S."/>
            <person name="Gajardo G."/>
            <person name="Maruyama F."/>
        </authorList>
    </citation>
    <scope>NUCLEOTIDE SEQUENCE [LARGE SCALE GENOMIC DNA]</scope>
    <source>
        <strain evidence="1 2">200518_36</strain>
    </source>
</reference>
<name>A0ABM8FDG3_9GAMM</name>
<keyword evidence="2" id="KW-1185">Reference proteome</keyword>
<gene>
    <name evidence="1" type="ORF">MACH16_18960</name>
</gene>
<evidence type="ECO:0000313" key="2">
    <source>
        <dbReference type="Proteomes" id="UP001307608"/>
    </source>
</evidence>
<protein>
    <recommendedName>
        <fullName evidence="3">Restriction endonuclease type IV Mrr domain-containing protein</fullName>
    </recommendedName>
</protein>
<organism evidence="1 2">
    <name type="scientific">Marinomonas pontica</name>
    <dbReference type="NCBI Taxonomy" id="264739"/>
    <lineage>
        <taxon>Bacteria</taxon>
        <taxon>Pseudomonadati</taxon>
        <taxon>Pseudomonadota</taxon>
        <taxon>Gammaproteobacteria</taxon>
        <taxon>Oceanospirillales</taxon>
        <taxon>Oceanospirillaceae</taxon>
        <taxon>Marinomonas</taxon>
    </lineage>
</organism>
<proteinExistence type="predicted"/>
<accession>A0ABM8FDG3</accession>
<evidence type="ECO:0000313" key="1">
    <source>
        <dbReference type="EMBL" id="BDX03148.1"/>
    </source>
</evidence>
<dbReference type="EMBL" id="AP027271">
    <property type="protein sequence ID" value="BDX03148.1"/>
    <property type="molecule type" value="Genomic_DNA"/>
</dbReference>
<sequence>MKLSNILSVVNQVEKSKFINFLDRVCSEAIVHDKELAKRVNNLDGQIKNASSGEIIQLFELVLPYFEKSVKEQLAMLGAQATLLTNIVSRDGNCIARLSWIEALYIKEWNAIDSQSKEVKSLILESLNAEEFNASKRLETYYSCVKEAYTNDEKNNRESRITDDERSILNVLANKLDITAEHRSAVEHLVDAIPQTGVQDCLNTLREVGLVFVSRKNLTVYVADEIVSMLNRMQGKELADKHLLRILRTLSDSELSNILKTHGKRIRGKERTEKVAEIIKMGLHTSKILQQDIFNPDTNINDRKERLKTLISDLDLGLEKIGTTLDERTDLIKSSLNSSADNEFNALSATGFKELFSTLKTHFPKLTSLLHKDFEIEENEELDVDKLRALSITPHDILYMLSNEDIKLVRDSMGVSKRGNPRLIILESFADATDKLIENYALLAKRDLTGLKSEGIEIAETDIGIKFEEVTKAIFEQLGLDVDEDLRRSINTSKDKADIILSLSEDDIIIGEAKTCKNGDFAKYSTTSRQVKAYVNRCESSGKRVAQVLIIAPSFSTDFVESAEMDTEINISLLEAAGLKQILDAFKSRRNPNFSAKLFTKGGLLKADLIAKNV</sequence>
<evidence type="ECO:0008006" key="3">
    <source>
        <dbReference type="Google" id="ProtNLM"/>
    </source>
</evidence>
<dbReference type="Proteomes" id="UP001307608">
    <property type="component" value="Chromosome"/>
</dbReference>